<reference evidence="2" key="1">
    <citation type="submission" date="2021-01" db="EMBL/GenBank/DDBJ databases">
        <title>Whole genome shotgun sequence of Planotetraspora thailandica NBRC 104271.</title>
        <authorList>
            <person name="Komaki H."/>
            <person name="Tamura T."/>
        </authorList>
    </citation>
    <scope>NUCLEOTIDE SEQUENCE</scope>
    <source>
        <strain evidence="2">NBRC 104271</strain>
    </source>
</reference>
<comment type="caution">
    <text evidence="2">The sequence shown here is derived from an EMBL/GenBank/DDBJ whole genome shotgun (WGS) entry which is preliminary data.</text>
</comment>
<dbReference type="Proteomes" id="UP000605992">
    <property type="component" value="Unassembled WGS sequence"/>
</dbReference>
<feature type="region of interest" description="Disordered" evidence="1">
    <location>
        <begin position="1"/>
        <end position="20"/>
    </location>
</feature>
<proteinExistence type="predicted"/>
<gene>
    <name evidence="2" type="ORF">Pth03_33120</name>
</gene>
<accession>A0A8J3V170</accession>
<dbReference type="EMBL" id="BOOR01000022">
    <property type="protein sequence ID" value="GII54923.1"/>
    <property type="molecule type" value="Genomic_DNA"/>
</dbReference>
<evidence type="ECO:0000313" key="2">
    <source>
        <dbReference type="EMBL" id="GII54923.1"/>
    </source>
</evidence>
<evidence type="ECO:0000256" key="1">
    <source>
        <dbReference type="SAM" id="MobiDB-lite"/>
    </source>
</evidence>
<sequence length="110" mass="11850">MRVERAATRSAGAPSKTIRPAVMAGAGAEVDDPVGVHHDRLVVLDDDDRLVIGSRARPPLAANKYGSTTTLHSTAEADRKIANATDEATSYVAWVLRRVFKSDRKKCPPV</sequence>
<dbReference type="AlphaFoldDB" id="A0A8J3V170"/>
<evidence type="ECO:0000313" key="3">
    <source>
        <dbReference type="Proteomes" id="UP000605992"/>
    </source>
</evidence>
<name>A0A8J3V170_9ACTN</name>
<dbReference type="AntiFam" id="ANF00159">
    <property type="entry name" value="Shadow ORF (opposite uvrA)"/>
</dbReference>
<protein>
    <submittedName>
        <fullName evidence="2">Uncharacterized protein</fullName>
    </submittedName>
</protein>
<organism evidence="2 3">
    <name type="scientific">Planotetraspora thailandica</name>
    <dbReference type="NCBI Taxonomy" id="487172"/>
    <lineage>
        <taxon>Bacteria</taxon>
        <taxon>Bacillati</taxon>
        <taxon>Actinomycetota</taxon>
        <taxon>Actinomycetes</taxon>
        <taxon>Streptosporangiales</taxon>
        <taxon>Streptosporangiaceae</taxon>
        <taxon>Planotetraspora</taxon>
    </lineage>
</organism>
<keyword evidence="3" id="KW-1185">Reference proteome</keyword>